<dbReference type="InterPro" id="IPR051542">
    <property type="entry name" value="Hydrogenase_cytochrome"/>
</dbReference>
<feature type="transmembrane region" description="Helical" evidence="6">
    <location>
        <begin position="158"/>
        <end position="176"/>
    </location>
</feature>
<feature type="domain" description="Cytochrome b561 bacterial/Ni-hydrogenase" evidence="7">
    <location>
        <begin position="16"/>
        <end position="188"/>
    </location>
</feature>
<name>A0ABV3ZRN9_9BURK</name>
<keyword evidence="5 6" id="KW-0472">Membrane</keyword>
<evidence type="ECO:0000256" key="3">
    <source>
        <dbReference type="ARBA" id="ARBA00022692"/>
    </source>
</evidence>
<feature type="transmembrane region" description="Helical" evidence="6">
    <location>
        <begin position="104"/>
        <end position="125"/>
    </location>
</feature>
<proteinExistence type="predicted"/>
<evidence type="ECO:0000256" key="2">
    <source>
        <dbReference type="ARBA" id="ARBA00022475"/>
    </source>
</evidence>
<evidence type="ECO:0000256" key="5">
    <source>
        <dbReference type="ARBA" id="ARBA00023136"/>
    </source>
</evidence>
<evidence type="ECO:0000313" key="9">
    <source>
        <dbReference type="Proteomes" id="UP001561046"/>
    </source>
</evidence>
<comment type="caution">
    <text evidence="8">The sequence shown here is derived from an EMBL/GenBank/DDBJ whole genome shotgun (WGS) entry which is preliminary data.</text>
</comment>
<dbReference type="SUPFAM" id="SSF81342">
    <property type="entry name" value="Transmembrane di-heme cytochromes"/>
    <property type="match status" value="1"/>
</dbReference>
<keyword evidence="4 6" id="KW-1133">Transmembrane helix</keyword>
<protein>
    <submittedName>
        <fullName evidence="8">Cytochrome b/b6 domain-containing protein</fullName>
    </submittedName>
</protein>
<dbReference type="RefSeq" id="WP_369337438.1">
    <property type="nucleotide sequence ID" value="NZ_JBFYGN010000004.1"/>
</dbReference>
<gene>
    <name evidence="8" type="ORF">AB6724_05180</name>
</gene>
<keyword evidence="9" id="KW-1185">Reference proteome</keyword>
<evidence type="ECO:0000313" key="8">
    <source>
        <dbReference type="EMBL" id="MEX8192228.1"/>
    </source>
</evidence>
<feature type="transmembrane region" description="Helical" evidence="6">
    <location>
        <begin position="21"/>
        <end position="41"/>
    </location>
</feature>
<reference evidence="8 9" key="1">
    <citation type="journal article" date="2013" name="Int. J. Syst. Evol. Microbiol.">
        <title>Comamonas guangdongensis sp. nov., isolated from subterranean forest sediment, and emended description of the genus Comamonas.</title>
        <authorList>
            <person name="Zhang J."/>
            <person name="Wang Y."/>
            <person name="Zhou S."/>
            <person name="Wu C."/>
            <person name="He J."/>
            <person name="Li F."/>
        </authorList>
    </citation>
    <scope>NUCLEOTIDE SEQUENCE [LARGE SCALE GENOMIC DNA]</scope>
    <source>
        <strain evidence="8 9">CCTCC AB2011133</strain>
    </source>
</reference>
<accession>A0ABV3ZRN9</accession>
<evidence type="ECO:0000259" key="7">
    <source>
        <dbReference type="Pfam" id="PF01292"/>
    </source>
</evidence>
<dbReference type="PANTHER" id="PTHR30485">
    <property type="entry name" value="NI/FE-HYDROGENASE 1 B-TYPE CYTOCHROME SUBUNIT"/>
    <property type="match status" value="1"/>
</dbReference>
<dbReference type="Gene3D" id="1.20.950.20">
    <property type="entry name" value="Transmembrane di-heme cytochromes, Chain C"/>
    <property type="match status" value="1"/>
</dbReference>
<dbReference type="Proteomes" id="UP001561046">
    <property type="component" value="Unassembled WGS sequence"/>
</dbReference>
<sequence length="232" mass="24802">MTQSSHPAAARKVRIWDLPTRLFHWLLAGCILALTVTGKLGGNAMNWHLILGQTVLALLIFRLLWGLVGGYWSRFGSFTPSPAALVRYLRGGATTREHAGHNPLGALSVLVMLTVLVAQVASGLLSDDEIAFSGPLTRFVSGEAISLATYYHAHWGQYLIYGLVGLHLLAVAWHSLRGQRLVPAMVTGDKLLDGPVATSRDSAGTRLLAAALAVAASAMAWWVGQLGQIAAF</sequence>
<keyword evidence="3 6" id="KW-0812">Transmembrane</keyword>
<evidence type="ECO:0000256" key="1">
    <source>
        <dbReference type="ARBA" id="ARBA00004651"/>
    </source>
</evidence>
<evidence type="ECO:0000256" key="6">
    <source>
        <dbReference type="SAM" id="Phobius"/>
    </source>
</evidence>
<evidence type="ECO:0000256" key="4">
    <source>
        <dbReference type="ARBA" id="ARBA00022989"/>
    </source>
</evidence>
<dbReference type="InterPro" id="IPR011577">
    <property type="entry name" value="Cyt_b561_bac/Ni-Hgenase"/>
</dbReference>
<feature type="transmembrane region" description="Helical" evidence="6">
    <location>
        <begin position="47"/>
        <end position="65"/>
    </location>
</feature>
<feature type="transmembrane region" description="Helical" evidence="6">
    <location>
        <begin position="207"/>
        <end position="224"/>
    </location>
</feature>
<dbReference type="InterPro" id="IPR016174">
    <property type="entry name" value="Di-haem_cyt_TM"/>
</dbReference>
<comment type="subcellular location">
    <subcellularLocation>
        <location evidence="1">Cell membrane</location>
        <topology evidence="1">Multi-pass membrane protein</topology>
    </subcellularLocation>
</comment>
<dbReference type="PANTHER" id="PTHR30485:SF2">
    <property type="entry name" value="BLL0597 PROTEIN"/>
    <property type="match status" value="1"/>
</dbReference>
<organism evidence="8 9">
    <name type="scientific">Comamonas guangdongensis</name>
    <dbReference type="NCBI Taxonomy" id="510515"/>
    <lineage>
        <taxon>Bacteria</taxon>
        <taxon>Pseudomonadati</taxon>
        <taxon>Pseudomonadota</taxon>
        <taxon>Betaproteobacteria</taxon>
        <taxon>Burkholderiales</taxon>
        <taxon>Comamonadaceae</taxon>
        <taxon>Comamonas</taxon>
    </lineage>
</organism>
<dbReference type="Pfam" id="PF01292">
    <property type="entry name" value="Ni_hydr_CYTB"/>
    <property type="match status" value="1"/>
</dbReference>
<dbReference type="EMBL" id="JBFYGN010000004">
    <property type="protein sequence ID" value="MEX8192228.1"/>
    <property type="molecule type" value="Genomic_DNA"/>
</dbReference>
<keyword evidence="2" id="KW-1003">Cell membrane</keyword>